<evidence type="ECO:0000259" key="2">
    <source>
        <dbReference type="Pfam" id="PF02498"/>
    </source>
</evidence>
<feature type="region of interest" description="Disordered" evidence="1">
    <location>
        <begin position="287"/>
        <end position="325"/>
    </location>
</feature>
<organism evidence="3 4">
    <name type="scientific">Prevotella disiens FB035-09AN</name>
    <dbReference type="NCBI Taxonomy" id="866771"/>
    <lineage>
        <taxon>Bacteria</taxon>
        <taxon>Pseudomonadati</taxon>
        <taxon>Bacteroidota</taxon>
        <taxon>Bacteroidia</taxon>
        <taxon>Bacteroidales</taxon>
        <taxon>Prevotellaceae</taxon>
        <taxon>Prevotella</taxon>
    </lineage>
</organism>
<dbReference type="NCBIfam" id="NF008573">
    <property type="entry name" value="PRK11525.1"/>
    <property type="match status" value="1"/>
</dbReference>
<evidence type="ECO:0000313" key="3">
    <source>
        <dbReference type="EMBL" id="EFL46573.1"/>
    </source>
</evidence>
<dbReference type="Pfam" id="PF02498">
    <property type="entry name" value="Bro-N"/>
    <property type="match status" value="1"/>
</dbReference>
<gene>
    <name evidence="3" type="primary">dinD</name>
    <name evidence="3" type="ORF">HMPREF9296_0589</name>
</gene>
<reference evidence="3 4" key="1">
    <citation type="submission" date="2010-08" db="EMBL/GenBank/DDBJ databases">
        <authorList>
            <person name="Durkin A.S."/>
            <person name="Madupu R."/>
            <person name="Torralba M."/>
            <person name="Gillis M."/>
            <person name="Methe B."/>
            <person name="Sutton G."/>
            <person name="Nelson K.E."/>
        </authorList>
    </citation>
    <scope>NUCLEOTIDE SEQUENCE [LARGE SCALE GENOMIC DNA]</scope>
    <source>
        <strain evidence="3 4">FB035-09AN</strain>
    </source>
</reference>
<dbReference type="eggNOG" id="COG3645">
    <property type="taxonomic scope" value="Bacteria"/>
</dbReference>
<name>E1KPN2_9BACT</name>
<protein>
    <submittedName>
        <fullName evidence="3">DNA-damage-inducible protein D</fullName>
    </submittedName>
</protein>
<evidence type="ECO:0000313" key="4">
    <source>
        <dbReference type="Proteomes" id="UP000003610"/>
    </source>
</evidence>
<accession>E1KPN2</accession>
<comment type="caution">
    <text evidence="3">The sequence shown here is derived from an EMBL/GenBank/DDBJ whole genome shotgun (WGS) entry which is preliminary data.</text>
</comment>
<dbReference type="AlphaFoldDB" id="E1KPN2"/>
<feature type="domain" description="Bro-N" evidence="2">
    <location>
        <begin position="63"/>
        <end position="149"/>
    </location>
</feature>
<dbReference type="EMBL" id="AEDO01000020">
    <property type="protein sequence ID" value="EFL46573.1"/>
    <property type="molecule type" value="Genomic_DNA"/>
</dbReference>
<evidence type="ECO:0000256" key="1">
    <source>
        <dbReference type="SAM" id="MobiDB-lite"/>
    </source>
</evidence>
<dbReference type="Proteomes" id="UP000003610">
    <property type="component" value="Unassembled WGS sequence"/>
</dbReference>
<dbReference type="STRING" id="866771.HMPREF9296_0589"/>
<proteinExistence type="predicted"/>
<dbReference type="InterPro" id="IPR003497">
    <property type="entry name" value="BRO_N_domain"/>
</dbReference>
<feature type="compositionally biased region" description="Basic and acidic residues" evidence="1">
    <location>
        <begin position="297"/>
        <end position="325"/>
    </location>
</feature>
<sequence>MVAQSAIYQLIVPKEKLQKVLADEIKAVSEEKKYYNMDIQRINQHTSAFNEITHYIESDNGKEKVEVWFARELQSVLGYARWENFTIAIGRAVESCKSQNINVNDHFREVTKMISLAKGAKREVKDYMLTRFACYLITQNGDPKKEEIAFAQGYFALQTRRAELIAEHLQQVSRLETRDRLRASEKQLSRNIYERGVDDRGFGRIRSKGDTALFGGHTTEDMKLRLGIKSTRPLADFLPTLTIAAKNLATEMTNYNVEQKDLYGEQSITAEHIQNNVSVRQMLGQRGIKPENLPPAEDIKKVERRVASNEKKIEKTSNKLPKKVE</sequence>